<dbReference type="GO" id="GO:0004165">
    <property type="term" value="F:delta(3)-delta(2)-enoyl-CoA isomerase activity"/>
    <property type="evidence" value="ECO:0007669"/>
    <property type="project" value="UniProtKB-ARBA"/>
</dbReference>
<keyword evidence="5" id="KW-0413">Isomerase</keyword>
<organism evidence="6 7">
    <name type="scientific">Exophiala bonariae</name>
    <dbReference type="NCBI Taxonomy" id="1690606"/>
    <lineage>
        <taxon>Eukaryota</taxon>
        <taxon>Fungi</taxon>
        <taxon>Dikarya</taxon>
        <taxon>Ascomycota</taxon>
        <taxon>Pezizomycotina</taxon>
        <taxon>Eurotiomycetes</taxon>
        <taxon>Chaetothyriomycetidae</taxon>
        <taxon>Chaetothyriales</taxon>
        <taxon>Herpotrichiellaceae</taxon>
        <taxon>Exophiala</taxon>
    </lineage>
</organism>
<dbReference type="PANTHER" id="PTHR43684:SF1">
    <property type="entry name" value="ENOYL-COA DELTA ISOMERASE 2"/>
    <property type="match status" value="1"/>
</dbReference>
<dbReference type="PANTHER" id="PTHR43684">
    <property type="match status" value="1"/>
</dbReference>
<evidence type="ECO:0000313" key="7">
    <source>
        <dbReference type="Proteomes" id="UP001358417"/>
    </source>
</evidence>
<gene>
    <name evidence="6" type="ORF">LTR84_001414</name>
</gene>
<evidence type="ECO:0000313" key="6">
    <source>
        <dbReference type="EMBL" id="KAK5054523.1"/>
    </source>
</evidence>
<keyword evidence="4" id="KW-0576">Peroxisome</keyword>
<evidence type="ECO:0000256" key="4">
    <source>
        <dbReference type="ARBA" id="ARBA00023140"/>
    </source>
</evidence>
<dbReference type="AlphaFoldDB" id="A0AAV9NF17"/>
<keyword evidence="7" id="KW-1185">Reference proteome</keyword>
<dbReference type="SUPFAM" id="SSF52096">
    <property type="entry name" value="ClpP/crotonase"/>
    <property type="match status" value="1"/>
</dbReference>
<dbReference type="InterPro" id="IPR001753">
    <property type="entry name" value="Enoyl-CoA_hydra/iso"/>
</dbReference>
<dbReference type="Proteomes" id="UP001358417">
    <property type="component" value="Unassembled WGS sequence"/>
</dbReference>
<comment type="similarity">
    <text evidence="3">Belongs to the enoyl-CoA hydratase/isomerase family.</text>
</comment>
<dbReference type="EMBL" id="JAVRRD010000010">
    <property type="protein sequence ID" value="KAK5054523.1"/>
    <property type="molecule type" value="Genomic_DNA"/>
</dbReference>
<comment type="subcellular location">
    <subcellularLocation>
        <location evidence="1">Peroxisome</location>
    </subcellularLocation>
</comment>
<reference evidence="6 7" key="1">
    <citation type="submission" date="2023-08" db="EMBL/GenBank/DDBJ databases">
        <title>Black Yeasts Isolated from many extreme environments.</title>
        <authorList>
            <person name="Coleine C."/>
            <person name="Stajich J.E."/>
            <person name="Selbmann L."/>
        </authorList>
    </citation>
    <scope>NUCLEOTIDE SEQUENCE [LARGE SCALE GENOMIC DNA]</scope>
    <source>
        <strain evidence="6 7">CCFEE 5792</strain>
    </source>
</reference>
<sequence length="270" mass="29206">MSVSHEVVSYTTRGKFAIITLNKPSKLNALTLSEFYDLANLLREIDERHEIVVTILTGTGRFFSAGADVSRSPPLSNQDTRRHLLQTFVAGNLYLTRAAATHSKILVAALNGPAVGGGAAVAAFADFIYATPEAYLLLPFASLGLVAEVGTSRTLVQRMGISLANEAMLMGRKISAEELLKCGFLSQIINAGDNDGDFLAMVLKELQVLLGDHLSSESMLGIKVLLRQPTRDAIDLHNVAEVFAGWGRLASGVVDIEFQKIRSGQKRHKL</sequence>
<dbReference type="Pfam" id="PF00378">
    <property type="entry name" value="ECH_1"/>
    <property type="match status" value="1"/>
</dbReference>
<dbReference type="GO" id="GO:0005782">
    <property type="term" value="C:peroxisomal matrix"/>
    <property type="evidence" value="ECO:0007669"/>
    <property type="project" value="TreeGrafter"/>
</dbReference>
<dbReference type="FunFam" id="3.90.226.10:FF:000048">
    <property type="entry name" value="3,2-trans-enoyl-CoA isomerase"/>
    <property type="match status" value="1"/>
</dbReference>
<comment type="caution">
    <text evidence="6">The sequence shown here is derived from an EMBL/GenBank/DDBJ whole genome shotgun (WGS) entry which is preliminary data.</text>
</comment>
<dbReference type="InterPro" id="IPR029045">
    <property type="entry name" value="ClpP/crotonase-like_dom_sf"/>
</dbReference>
<dbReference type="Gene3D" id="3.90.226.10">
    <property type="entry name" value="2-enoyl-CoA Hydratase, Chain A, domain 1"/>
    <property type="match status" value="1"/>
</dbReference>
<evidence type="ECO:0008006" key="8">
    <source>
        <dbReference type="Google" id="ProtNLM"/>
    </source>
</evidence>
<accession>A0AAV9NF17</accession>
<dbReference type="GeneID" id="89969634"/>
<name>A0AAV9NF17_9EURO</name>
<dbReference type="RefSeq" id="XP_064707296.1">
    <property type="nucleotide sequence ID" value="XM_064845038.1"/>
</dbReference>
<proteinExistence type="inferred from homology"/>
<evidence type="ECO:0000256" key="2">
    <source>
        <dbReference type="ARBA" id="ARBA00005005"/>
    </source>
</evidence>
<comment type="pathway">
    <text evidence="2">Lipid metabolism; fatty acid beta-oxidation.</text>
</comment>
<dbReference type="GO" id="GO:0006635">
    <property type="term" value="P:fatty acid beta-oxidation"/>
    <property type="evidence" value="ECO:0007669"/>
    <property type="project" value="TreeGrafter"/>
</dbReference>
<dbReference type="InterPro" id="IPR051053">
    <property type="entry name" value="ECH/Chromodomain_protein"/>
</dbReference>
<protein>
    <recommendedName>
        <fullName evidence="8">Enoyl-CoA hydratase</fullName>
    </recommendedName>
</protein>
<dbReference type="CDD" id="cd06558">
    <property type="entry name" value="crotonase-like"/>
    <property type="match status" value="1"/>
</dbReference>
<evidence type="ECO:0000256" key="5">
    <source>
        <dbReference type="ARBA" id="ARBA00023235"/>
    </source>
</evidence>
<evidence type="ECO:0000256" key="3">
    <source>
        <dbReference type="ARBA" id="ARBA00005254"/>
    </source>
</evidence>
<evidence type="ECO:0000256" key="1">
    <source>
        <dbReference type="ARBA" id="ARBA00004275"/>
    </source>
</evidence>